<dbReference type="InterPro" id="IPR036852">
    <property type="entry name" value="Peptidase_S8/S53_dom_sf"/>
</dbReference>
<evidence type="ECO:0000313" key="5">
    <source>
        <dbReference type="EMBL" id="CAL58858.1"/>
    </source>
</evidence>
<protein>
    <recommendedName>
        <fullName evidence="4">Peptidase S8/S53 domain-containing protein</fullName>
    </recommendedName>
</protein>
<proteinExistence type="predicted"/>
<keyword evidence="3" id="KW-0720">Serine protease</keyword>
<keyword evidence="2" id="KW-0378">Hydrolase</keyword>
<accession>A5IXU9</accession>
<organism evidence="5 6">
    <name type="scientific">Mycoplasmopsis agalactiae (strain NCTC 10123 / CIP 59.7 / PG2)</name>
    <name type="common">Mycoplasma agalactiae</name>
    <dbReference type="NCBI Taxonomy" id="347257"/>
    <lineage>
        <taxon>Bacteria</taxon>
        <taxon>Bacillati</taxon>
        <taxon>Mycoplasmatota</taxon>
        <taxon>Mycoplasmoidales</taxon>
        <taxon>Metamycoplasmataceae</taxon>
        <taxon>Mycoplasmopsis</taxon>
    </lineage>
</organism>
<dbReference type="InterPro" id="IPR023828">
    <property type="entry name" value="Peptidase_S8_Ser-AS"/>
</dbReference>
<keyword evidence="6" id="KW-1185">Reference proteome</keyword>
<evidence type="ECO:0000256" key="1">
    <source>
        <dbReference type="ARBA" id="ARBA00022670"/>
    </source>
</evidence>
<sequence length="146" mass="17138">MNDKAGLLKSYYHRNNYSEIEKYIESPKNNKEFKNKMFYMINFNGTSKSAPMITGIISRLQSKLQQELSIEDVKLMLASSATYSKTKASWYSSSSFDRITSPDEYWRRNNAKNKTGFGIPKYFRWKKFGIAKTLEELDRMRLAKIL</sequence>
<name>A5IXU9_MYCAP</name>
<dbReference type="SUPFAM" id="SSF52743">
    <property type="entry name" value="Subtilisin-like"/>
    <property type="match status" value="1"/>
</dbReference>
<dbReference type="KEGG" id="maa:MAG1600"/>
<gene>
    <name evidence="5" type="ordered locus">MAG1600</name>
</gene>
<feature type="domain" description="Peptidase S8/S53" evidence="4">
    <location>
        <begin position="39"/>
        <end position="88"/>
    </location>
</feature>
<dbReference type="GO" id="GO:0004252">
    <property type="term" value="F:serine-type endopeptidase activity"/>
    <property type="evidence" value="ECO:0007669"/>
    <property type="project" value="InterPro"/>
</dbReference>
<dbReference type="Gene3D" id="3.40.50.200">
    <property type="entry name" value="Peptidase S8/S53 domain"/>
    <property type="match status" value="1"/>
</dbReference>
<evidence type="ECO:0000259" key="4">
    <source>
        <dbReference type="Pfam" id="PF00082"/>
    </source>
</evidence>
<dbReference type="AlphaFoldDB" id="A5IXU9"/>
<evidence type="ECO:0000256" key="2">
    <source>
        <dbReference type="ARBA" id="ARBA00022801"/>
    </source>
</evidence>
<dbReference type="HOGENOM" id="CLU_1775375_0_0_14"/>
<dbReference type="STRING" id="347257.MAG1600"/>
<dbReference type="Pfam" id="PF00082">
    <property type="entry name" value="Peptidase_S8"/>
    <property type="match status" value="1"/>
</dbReference>
<dbReference type="InterPro" id="IPR000209">
    <property type="entry name" value="Peptidase_S8/S53_dom"/>
</dbReference>
<evidence type="ECO:0000256" key="3">
    <source>
        <dbReference type="ARBA" id="ARBA00022825"/>
    </source>
</evidence>
<dbReference type="Proteomes" id="UP000007065">
    <property type="component" value="Chromosome"/>
</dbReference>
<reference evidence="6" key="1">
    <citation type="journal article" date="2007" name="PLoS Genet.">
        <title>Being pathogenic, plastic, and sexual while living with a nearly minimal bacterial genome.</title>
        <authorList>
            <person name="Sirand-Pugnet P."/>
            <person name="Lartigue C."/>
            <person name="Marenda M."/>
            <person name="Jacob D."/>
            <person name="Barre A."/>
            <person name="Barbe V."/>
            <person name="Schenowitz C."/>
            <person name="Mangenot S."/>
            <person name="Couloux A."/>
            <person name="Segurens B."/>
            <person name="de Daruvar A."/>
            <person name="Blanchard A."/>
            <person name="Citti C."/>
        </authorList>
    </citation>
    <scope>NUCLEOTIDE SEQUENCE [LARGE SCALE GENOMIC DNA]</scope>
    <source>
        <strain evidence="6">PG2</strain>
    </source>
</reference>
<evidence type="ECO:0000313" key="6">
    <source>
        <dbReference type="Proteomes" id="UP000007065"/>
    </source>
</evidence>
<keyword evidence="1" id="KW-0645">Protease</keyword>
<dbReference type="PROSITE" id="PS00138">
    <property type="entry name" value="SUBTILASE_SER"/>
    <property type="match status" value="1"/>
</dbReference>
<dbReference type="EMBL" id="CU179680">
    <property type="protein sequence ID" value="CAL58858.1"/>
    <property type="molecule type" value="Genomic_DNA"/>
</dbReference>
<dbReference type="GO" id="GO:0006508">
    <property type="term" value="P:proteolysis"/>
    <property type="evidence" value="ECO:0007669"/>
    <property type="project" value="UniProtKB-KW"/>
</dbReference>